<keyword evidence="2" id="KW-1185">Reference proteome</keyword>
<organism evidence="1 2">
    <name type="scientific">Paramecium tetraurelia</name>
    <dbReference type="NCBI Taxonomy" id="5888"/>
    <lineage>
        <taxon>Eukaryota</taxon>
        <taxon>Sar</taxon>
        <taxon>Alveolata</taxon>
        <taxon>Ciliophora</taxon>
        <taxon>Intramacronucleata</taxon>
        <taxon>Oligohymenophorea</taxon>
        <taxon>Peniculida</taxon>
        <taxon>Parameciidae</taxon>
        <taxon>Paramecium</taxon>
    </lineage>
</organism>
<dbReference type="EMBL" id="CT867998">
    <property type="protein sequence ID" value="CAK58823.1"/>
    <property type="molecule type" value="Genomic_DNA"/>
</dbReference>
<dbReference type="HOGENOM" id="CLU_2175943_0_0_1"/>
<dbReference type="RefSeq" id="XP_001426221.1">
    <property type="nucleotide sequence ID" value="XM_001426184.1"/>
</dbReference>
<gene>
    <name evidence="1" type="ORF">GSPATT00029453001</name>
</gene>
<dbReference type="Proteomes" id="UP000000600">
    <property type="component" value="Unassembled WGS sequence"/>
</dbReference>
<dbReference type="InParanoid" id="A0BJV6"/>
<protein>
    <submittedName>
        <fullName evidence="1">Uncharacterized protein</fullName>
    </submittedName>
</protein>
<dbReference type="KEGG" id="ptm:GSPATT00029453001"/>
<dbReference type="GeneID" id="5012005"/>
<reference evidence="1 2" key="1">
    <citation type="journal article" date="2006" name="Nature">
        <title>Global trends of whole-genome duplications revealed by the ciliate Paramecium tetraurelia.</title>
        <authorList>
            <consortium name="Genoscope"/>
            <person name="Aury J.-M."/>
            <person name="Jaillon O."/>
            <person name="Duret L."/>
            <person name="Noel B."/>
            <person name="Jubin C."/>
            <person name="Porcel B.M."/>
            <person name="Segurens B."/>
            <person name="Daubin V."/>
            <person name="Anthouard V."/>
            <person name="Aiach N."/>
            <person name="Arnaiz O."/>
            <person name="Billaut A."/>
            <person name="Beisson J."/>
            <person name="Blanc I."/>
            <person name="Bouhouche K."/>
            <person name="Camara F."/>
            <person name="Duharcourt S."/>
            <person name="Guigo R."/>
            <person name="Gogendeau D."/>
            <person name="Katinka M."/>
            <person name="Keller A.-M."/>
            <person name="Kissmehl R."/>
            <person name="Klotz C."/>
            <person name="Koll F."/>
            <person name="Le Moue A."/>
            <person name="Lepere C."/>
            <person name="Malinsky S."/>
            <person name="Nowacki M."/>
            <person name="Nowak J.K."/>
            <person name="Plattner H."/>
            <person name="Poulain J."/>
            <person name="Ruiz F."/>
            <person name="Serrano V."/>
            <person name="Zagulski M."/>
            <person name="Dessen P."/>
            <person name="Betermier M."/>
            <person name="Weissenbach J."/>
            <person name="Scarpelli C."/>
            <person name="Schachter V."/>
            <person name="Sperling L."/>
            <person name="Meyer E."/>
            <person name="Cohen J."/>
            <person name="Wincker P."/>
        </authorList>
    </citation>
    <scope>NUCLEOTIDE SEQUENCE [LARGE SCALE GENOMIC DNA]</scope>
    <source>
        <strain evidence="1 2">Stock d4-2</strain>
    </source>
</reference>
<dbReference type="AlphaFoldDB" id="A0BJV6"/>
<proteinExistence type="predicted"/>
<evidence type="ECO:0000313" key="2">
    <source>
        <dbReference type="Proteomes" id="UP000000600"/>
    </source>
</evidence>
<name>A0BJV6_PARTE</name>
<sequence length="110" mass="12741">MSYQVVYGKSEYGGPDSKNVIHRDPDLKKGRQIQNLKFRWLKVCRDRPYGANKLLKQRMKEIGINTEVNGKYSKYAIMGAALSITPKTWINSHTQNYSGQTYITWMEPIP</sequence>
<accession>A0BJV6</accession>
<evidence type="ECO:0000313" key="1">
    <source>
        <dbReference type="EMBL" id="CAK58823.1"/>
    </source>
</evidence>